<keyword evidence="5" id="KW-1185">Reference proteome</keyword>
<dbReference type="RefSeq" id="WP_191285710.1">
    <property type="nucleotide sequence ID" value="NZ_BNCH01000002.1"/>
</dbReference>
<evidence type="ECO:0000256" key="3">
    <source>
        <dbReference type="RuleBase" id="RU004046"/>
    </source>
</evidence>
<sequence length="319" mass="33470">MTSLSLVADVGGTNTRVALARGKDLLTDSIVKHRNADHDGLPQLLAAYLDGQGHPACKRAAVAIAGPVKDGAGRLTNLNWDIDKDRLALVAGADRGAVMNDLQAQGHALGHIDPNNLVTLKQGADENPNAAMLVIGVGTGFNCAPVFQTAKGRFVPPSEAGHLTFAARGADQWDLSQFLEARLGHVGVEDILSGRGMERCYAWASDRAGDGKTAITAEIFAQADAGDPVALRAIGAFVTALGNVTGDLALTLLPFGGIYLIGGMSRAVAPWFDRCGFDAAMTDKGRFGEFLNAFSVRLVEDDYAALSGCAHFLARTDNQ</sequence>
<comment type="caution">
    <text evidence="4">The sequence shown here is derived from an EMBL/GenBank/DDBJ whole genome shotgun (WGS) entry which is preliminary data.</text>
</comment>
<accession>A0ABQ3IXH5</accession>
<dbReference type="InterPro" id="IPR050201">
    <property type="entry name" value="Bacterial_glucokinase"/>
</dbReference>
<comment type="similarity">
    <text evidence="3">Belongs to the bacterial glucokinase family.</text>
</comment>
<proteinExistence type="inferred from homology"/>
<evidence type="ECO:0000256" key="1">
    <source>
        <dbReference type="ARBA" id="ARBA00022679"/>
    </source>
</evidence>
<dbReference type="Gene3D" id="3.40.367.20">
    <property type="match status" value="1"/>
</dbReference>
<gene>
    <name evidence="4" type="primary">glk</name>
    <name evidence="4" type="ORF">GCM10016455_13430</name>
</gene>
<dbReference type="CDD" id="cd24008">
    <property type="entry name" value="ASKHA_NBD_GLK"/>
    <property type="match status" value="1"/>
</dbReference>
<dbReference type="Gene3D" id="3.30.420.40">
    <property type="match status" value="1"/>
</dbReference>
<reference evidence="5" key="1">
    <citation type="journal article" date="2019" name="Int. J. Syst. Evol. Microbiol.">
        <title>The Global Catalogue of Microorganisms (GCM) 10K type strain sequencing project: providing services to taxonomists for standard genome sequencing and annotation.</title>
        <authorList>
            <consortium name="The Broad Institute Genomics Platform"/>
            <consortium name="The Broad Institute Genome Sequencing Center for Infectious Disease"/>
            <person name="Wu L."/>
            <person name="Ma J."/>
        </authorList>
    </citation>
    <scope>NUCLEOTIDE SEQUENCE [LARGE SCALE GENOMIC DNA]</scope>
    <source>
        <strain evidence="5">KCTC 42443</strain>
    </source>
</reference>
<dbReference type="InterPro" id="IPR043129">
    <property type="entry name" value="ATPase_NBD"/>
</dbReference>
<keyword evidence="1" id="KW-0808">Transferase</keyword>
<dbReference type="Proteomes" id="UP000609802">
    <property type="component" value="Unassembled WGS sequence"/>
</dbReference>
<name>A0ABQ3IXH5_9RHOB</name>
<keyword evidence="2" id="KW-0418">Kinase</keyword>
<dbReference type="PANTHER" id="PTHR47690:SF1">
    <property type="entry name" value="GLUCOKINASE"/>
    <property type="match status" value="1"/>
</dbReference>
<evidence type="ECO:0000313" key="5">
    <source>
        <dbReference type="Proteomes" id="UP000609802"/>
    </source>
</evidence>
<evidence type="ECO:0000313" key="4">
    <source>
        <dbReference type="EMBL" id="GHE94314.1"/>
    </source>
</evidence>
<dbReference type="InterPro" id="IPR003836">
    <property type="entry name" value="Glucokinase"/>
</dbReference>
<organism evidence="4 5">
    <name type="scientific">Aliiroseovarius zhejiangensis</name>
    <dbReference type="NCBI Taxonomy" id="1632025"/>
    <lineage>
        <taxon>Bacteria</taxon>
        <taxon>Pseudomonadati</taxon>
        <taxon>Pseudomonadota</taxon>
        <taxon>Alphaproteobacteria</taxon>
        <taxon>Rhodobacterales</taxon>
        <taxon>Paracoccaceae</taxon>
        <taxon>Aliiroseovarius</taxon>
    </lineage>
</organism>
<dbReference type="PANTHER" id="PTHR47690">
    <property type="entry name" value="GLUCOKINASE"/>
    <property type="match status" value="1"/>
</dbReference>
<dbReference type="Pfam" id="PF02685">
    <property type="entry name" value="Glucokinase"/>
    <property type="match status" value="1"/>
</dbReference>
<dbReference type="SUPFAM" id="SSF53067">
    <property type="entry name" value="Actin-like ATPase domain"/>
    <property type="match status" value="1"/>
</dbReference>
<protein>
    <submittedName>
        <fullName evidence="4">Glucokinase</fullName>
    </submittedName>
</protein>
<dbReference type="EMBL" id="BNCH01000002">
    <property type="protein sequence ID" value="GHE94314.1"/>
    <property type="molecule type" value="Genomic_DNA"/>
</dbReference>
<evidence type="ECO:0000256" key="2">
    <source>
        <dbReference type="ARBA" id="ARBA00022777"/>
    </source>
</evidence>